<feature type="domain" description="Outer membrane protein beta-barrel" evidence="12">
    <location>
        <begin position="381"/>
        <end position="793"/>
    </location>
</feature>
<dbReference type="InterPro" id="IPR041700">
    <property type="entry name" value="OMP_b-brl_3"/>
</dbReference>
<dbReference type="Gene3D" id="2.40.170.20">
    <property type="entry name" value="TonB-dependent receptor, beta-barrel domain"/>
    <property type="match status" value="1"/>
</dbReference>
<keyword evidence="5 10" id="KW-0732">Signal</keyword>
<evidence type="ECO:0000256" key="6">
    <source>
        <dbReference type="ARBA" id="ARBA00023136"/>
    </source>
</evidence>
<reference evidence="13 14" key="1">
    <citation type="journal article" date="2019" name="Int. J. Syst. Evol. Microbiol.">
        <title>Rufibacter sediminis sp. nov., isolated from freshwater lake sediment.</title>
        <authorList>
            <person name="Qu J.H."/>
            <person name="Zhang L.J."/>
            <person name="Fu Y.H."/>
            <person name="Li H.F."/>
        </authorList>
    </citation>
    <scope>NUCLEOTIDE SEQUENCE [LARGE SCALE GENOMIC DNA]</scope>
    <source>
        <strain evidence="13 14">H-1</strain>
    </source>
</reference>
<dbReference type="SUPFAM" id="SSF49452">
    <property type="entry name" value="Starch-binding domain-like"/>
    <property type="match status" value="1"/>
</dbReference>
<dbReference type="InterPro" id="IPR036942">
    <property type="entry name" value="Beta-barrel_TonB_sf"/>
</dbReference>
<dbReference type="InterPro" id="IPR039426">
    <property type="entry name" value="TonB-dep_rcpt-like"/>
</dbReference>
<proteinExistence type="inferred from homology"/>
<dbReference type="Pfam" id="PF14905">
    <property type="entry name" value="OMP_b-brl_3"/>
    <property type="match status" value="1"/>
</dbReference>
<dbReference type="PROSITE" id="PS52016">
    <property type="entry name" value="TONB_DEPENDENT_REC_3"/>
    <property type="match status" value="1"/>
</dbReference>
<dbReference type="RefSeq" id="WP_186641721.1">
    <property type="nucleotide sequence ID" value="NZ_JACOAF010000053.1"/>
</dbReference>
<feature type="domain" description="TonB-dependent receptor plug" evidence="11">
    <location>
        <begin position="150"/>
        <end position="222"/>
    </location>
</feature>
<gene>
    <name evidence="13" type="ORF">H7U12_20685</name>
</gene>
<evidence type="ECO:0000256" key="7">
    <source>
        <dbReference type="ARBA" id="ARBA00023237"/>
    </source>
</evidence>
<keyword evidence="2 8" id="KW-0813">Transport</keyword>
<comment type="similarity">
    <text evidence="8">Belongs to the TonB-dependent receptor family.</text>
</comment>
<evidence type="ECO:0000256" key="10">
    <source>
        <dbReference type="SAM" id="SignalP"/>
    </source>
</evidence>
<dbReference type="InterPro" id="IPR012910">
    <property type="entry name" value="Plug_dom"/>
</dbReference>
<evidence type="ECO:0000256" key="4">
    <source>
        <dbReference type="ARBA" id="ARBA00022692"/>
    </source>
</evidence>
<feature type="compositionally biased region" description="Basic and acidic residues" evidence="9">
    <location>
        <begin position="800"/>
        <end position="822"/>
    </location>
</feature>
<organism evidence="13 14">
    <name type="scientific">Rufibacter sediminis</name>
    <dbReference type="NCBI Taxonomy" id="2762756"/>
    <lineage>
        <taxon>Bacteria</taxon>
        <taxon>Pseudomonadati</taxon>
        <taxon>Bacteroidota</taxon>
        <taxon>Cytophagia</taxon>
        <taxon>Cytophagales</taxon>
        <taxon>Hymenobacteraceae</taxon>
        <taxon>Rufibacter</taxon>
    </lineage>
</organism>
<dbReference type="SUPFAM" id="SSF56935">
    <property type="entry name" value="Porins"/>
    <property type="match status" value="1"/>
</dbReference>
<keyword evidence="14" id="KW-1185">Reference proteome</keyword>
<dbReference type="EMBL" id="JACOAF010000053">
    <property type="protein sequence ID" value="MBC3542115.1"/>
    <property type="molecule type" value="Genomic_DNA"/>
</dbReference>
<protein>
    <submittedName>
        <fullName evidence="13">TonB-dependent receptor</fullName>
    </submittedName>
</protein>
<evidence type="ECO:0000313" key="14">
    <source>
        <dbReference type="Proteomes" id="UP000659698"/>
    </source>
</evidence>
<evidence type="ECO:0000259" key="11">
    <source>
        <dbReference type="Pfam" id="PF07715"/>
    </source>
</evidence>
<keyword evidence="7 8" id="KW-0998">Cell outer membrane</keyword>
<keyword evidence="6 8" id="KW-0472">Membrane</keyword>
<evidence type="ECO:0000259" key="12">
    <source>
        <dbReference type="Pfam" id="PF14905"/>
    </source>
</evidence>
<keyword evidence="13" id="KW-0675">Receptor</keyword>
<feature type="region of interest" description="Disordered" evidence="9">
    <location>
        <begin position="798"/>
        <end position="822"/>
    </location>
</feature>
<evidence type="ECO:0000256" key="1">
    <source>
        <dbReference type="ARBA" id="ARBA00004571"/>
    </source>
</evidence>
<dbReference type="InterPro" id="IPR013784">
    <property type="entry name" value="Carb-bd-like_fold"/>
</dbReference>
<dbReference type="InterPro" id="IPR037066">
    <property type="entry name" value="Plug_dom_sf"/>
</dbReference>
<accession>A0ABR6VYT3</accession>
<dbReference type="Pfam" id="PF13620">
    <property type="entry name" value="CarboxypepD_reg"/>
    <property type="match status" value="1"/>
</dbReference>
<feature type="chain" id="PRO_5045753711" evidence="10">
    <location>
        <begin position="24"/>
        <end position="822"/>
    </location>
</feature>
<sequence length="822" mass="92973">MKHHLSFFLLLCCISLLSTTAFGQGKITGKLQDATTKQPVGYATAALLAGADSSIVASALVEGDGSFVVAPVAAGRYHLKISFVGYATRVMPNIQVTAAAPNVNLGVIAVRSSSTLLKAVEVVGQRAQVEYGLDRRVYNVGQDLSTVGGTAVDVMQNVPSVTVDQEGTVSMRGTSNITILIDGKPSALSGLGLDQIPASTIERVEVITNPSSKYDPSGTGGVLNIILKKEKQRGLNGVASANAGIGNRYNTSLNLNYRFGKLNLFTNYDFRQDYRKGTGSVFRTNYRRDDAKPDSTSYLDQESENENRRGNHNVRFGADYQLTDKQSITGSVLYRYGYRENEGNTFYRFLEEDRSLNSTSTRTTFGDETSRLFEYTLGYRKTFDRAGRELTADAVFNHEEETGQDDFRRLFYNAEGGELADKSELQKNEGLEKEREFSLQVDYVHPFSEKGKWEAGYRSTFERSDEDVQATDFNRNTGRYENSINRTNHFIYDEWVHAVYGNYGNALNKFSYQLGARLEQTNIVTDQITQKQRNKQDYLNLFPSLFLTYEFSEEQKVQTSYSRRIDRPWTGQLNPFRDVSDPLNIRQGNPYLQPEFIDSYEVNYLRFWKETTATVGVFYRRMTDVVQTIRSDFRNELDQDATISTFQNIASGESYGVELTGTANLFKWWRLNANVSGFNYKIDATEQGLATNSRLSWTSRLNSNFTLPFKTEIQLSMNYRSPTVTLQGERSSFYTTSLSARKEILGGKGNIIVRVQDLFNTMRFDSYTFIENQLEETSRYKPQSQLVFVGFSYRFGNTGQKREREEKEGELPSGPEREGGQY</sequence>
<evidence type="ECO:0000256" key="5">
    <source>
        <dbReference type="ARBA" id="ARBA00022729"/>
    </source>
</evidence>
<dbReference type="Proteomes" id="UP000659698">
    <property type="component" value="Unassembled WGS sequence"/>
</dbReference>
<dbReference type="PANTHER" id="PTHR30069:SF29">
    <property type="entry name" value="HEMOGLOBIN AND HEMOGLOBIN-HAPTOGLOBIN-BINDING PROTEIN 1-RELATED"/>
    <property type="match status" value="1"/>
</dbReference>
<evidence type="ECO:0000256" key="8">
    <source>
        <dbReference type="PROSITE-ProRule" id="PRU01360"/>
    </source>
</evidence>
<feature type="region of interest" description="Disordered" evidence="9">
    <location>
        <begin position="285"/>
        <end position="312"/>
    </location>
</feature>
<evidence type="ECO:0000313" key="13">
    <source>
        <dbReference type="EMBL" id="MBC3542115.1"/>
    </source>
</evidence>
<feature type="signal peptide" evidence="10">
    <location>
        <begin position="1"/>
        <end position="23"/>
    </location>
</feature>
<evidence type="ECO:0000256" key="3">
    <source>
        <dbReference type="ARBA" id="ARBA00022452"/>
    </source>
</evidence>
<dbReference type="Gene3D" id="2.170.130.10">
    <property type="entry name" value="TonB-dependent receptor, plug domain"/>
    <property type="match status" value="1"/>
</dbReference>
<name>A0ABR6VYT3_9BACT</name>
<keyword evidence="4 8" id="KW-0812">Transmembrane</keyword>
<dbReference type="Pfam" id="PF07715">
    <property type="entry name" value="Plug"/>
    <property type="match status" value="1"/>
</dbReference>
<comment type="subcellular location">
    <subcellularLocation>
        <location evidence="1 8">Cell outer membrane</location>
        <topology evidence="1 8">Multi-pass membrane protein</topology>
    </subcellularLocation>
</comment>
<keyword evidence="3 8" id="KW-1134">Transmembrane beta strand</keyword>
<dbReference type="PANTHER" id="PTHR30069">
    <property type="entry name" value="TONB-DEPENDENT OUTER MEMBRANE RECEPTOR"/>
    <property type="match status" value="1"/>
</dbReference>
<evidence type="ECO:0000256" key="9">
    <source>
        <dbReference type="SAM" id="MobiDB-lite"/>
    </source>
</evidence>
<comment type="caution">
    <text evidence="13">The sequence shown here is derived from an EMBL/GenBank/DDBJ whole genome shotgun (WGS) entry which is preliminary data.</text>
</comment>
<evidence type="ECO:0000256" key="2">
    <source>
        <dbReference type="ARBA" id="ARBA00022448"/>
    </source>
</evidence>